<feature type="DNA-binding region" description="H-T-H motif" evidence="5">
    <location>
        <begin position="34"/>
        <end position="53"/>
    </location>
</feature>
<dbReference type="GeneID" id="29701500"/>
<evidence type="ECO:0000256" key="1">
    <source>
        <dbReference type="ARBA" id="ARBA00022491"/>
    </source>
</evidence>
<dbReference type="InterPro" id="IPR050109">
    <property type="entry name" value="HTH-type_TetR-like_transc_reg"/>
</dbReference>
<evidence type="ECO:0000313" key="7">
    <source>
        <dbReference type="EMBL" id="OOK73647.1"/>
    </source>
</evidence>
<dbReference type="PRINTS" id="PR00455">
    <property type="entry name" value="HTHTETR"/>
</dbReference>
<dbReference type="InterPro" id="IPR036271">
    <property type="entry name" value="Tet_transcr_reg_TetR-rel_C_sf"/>
</dbReference>
<dbReference type="Proteomes" id="UP000189229">
    <property type="component" value="Unassembled WGS sequence"/>
</dbReference>
<dbReference type="PANTHER" id="PTHR30055:SF234">
    <property type="entry name" value="HTH-TYPE TRANSCRIPTIONAL REGULATOR BETI"/>
    <property type="match status" value="1"/>
</dbReference>
<proteinExistence type="predicted"/>
<accession>A0A1V3X3K7</accession>
<dbReference type="Gene3D" id="1.10.357.10">
    <property type="entry name" value="Tetracycline Repressor, domain 2"/>
    <property type="match status" value="1"/>
</dbReference>
<organism evidence="7 8">
    <name type="scientific">Mycobacterium kansasii</name>
    <dbReference type="NCBI Taxonomy" id="1768"/>
    <lineage>
        <taxon>Bacteria</taxon>
        <taxon>Bacillati</taxon>
        <taxon>Actinomycetota</taxon>
        <taxon>Actinomycetes</taxon>
        <taxon>Mycobacteriales</taxon>
        <taxon>Mycobacteriaceae</taxon>
        <taxon>Mycobacterium</taxon>
    </lineage>
</organism>
<dbReference type="Pfam" id="PF00440">
    <property type="entry name" value="TetR_N"/>
    <property type="match status" value="1"/>
</dbReference>
<name>A0A1V3X3K7_MYCKA</name>
<dbReference type="EMBL" id="MVBM01000004">
    <property type="protein sequence ID" value="OOK73647.1"/>
    <property type="molecule type" value="Genomic_DNA"/>
</dbReference>
<keyword evidence="1" id="KW-0678">Repressor</keyword>
<dbReference type="InterPro" id="IPR009057">
    <property type="entry name" value="Homeodomain-like_sf"/>
</dbReference>
<dbReference type="GO" id="GO:0003700">
    <property type="term" value="F:DNA-binding transcription factor activity"/>
    <property type="evidence" value="ECO:0007669"/>
    <property type="project" value="TreeGrafter"/>
</dbReference>
<evidence type="ECO:0000256" key="4">
    <source>
        <dbReference type="ARBA" id="ARBA00023163"/>
    </source>
</evidence>
<keyword evidence="2" id="KW-0805">Transcription regulation</keyword>
<dbReference type="InterPro" id="IPR039538">
    <property type="entry name" value="BetI_C"/>
</dbReference>
<dbReference type="RefSeq" id="WP_023364503.1">
    <property type="nucleotide sequence ID" value="NZ_BLYZ01000001.1"/>
</dbReference>
<dbReference type="SUPFAM" id="SSF48498">
    <property type="entry name" value="Tetracyclin repressor-like, C-terminal domain"/>
    <property type="match status" value="1"/>
</dbReference>
<feature type="domain" description="HTH tetR-type" evidence="6">
    <location>
        <begin position="11"/>
        <end position="71"/>
    </location>
</feature>
<sequence>MSRLRRAEQVARNREAVLAAARRVFLVRGYAGASLEAIADDAGFSSGVVYSQFGSKADMFFALLERRIEDRASQNERVAAEFVGAEGLRELLRVGREDAAAEPGWAYLLAEFRAIAMRDAELNRRYAAAHARTLDGIASVLESLYKPIGLEPPVPVRSMAELLQAGAVGVALERAANPNAVPDDDVEELLVRAFALRDTAVHTAARGSRR</sequence>
<evidence type="ECO:0000256" key="3">
    <source>
        <dbReference type="ARBA" id="ARBA00023125"/>
    </source>
</evidence>
<reference evidence="7 8" key="1">
    <citation type="submission" date="2017-02" db="EMBL/GenBank/DDBJ databases">
        <title>Complete genome sequences of Mycobacterium kansasii strains isolated from rhesus macaques.</title>
        <authorList>
            <person name="Panda A."/>
            <person name="Nagaraj S."/>
            <person name="Zhao X."/>
            <person name="Tettelin H."/>
            <person name="Detolla L.J."/>
        </authorList>
    </citation>
    <scope>NUCLEOTIDE SEQUENCE [LARGE SCALE GENOMIC DNA]</scope>
    <source>
        <strain evidence="7 8">11-3813</strain>
    </source>
</reference>
<dbReference type="PANTHER" id="PTHR30055">
    <property type="entry name" value="HTH-TYPE TRANSCRIPTIONAL REGULATOR RUTR"/>
    <property type="match status" value="1"/>
</dbReference>
<protein>
    <submittedName>
        <fullName evidence="7">Bacterial regulatory s, tetR family protein</fullName>
    </submittedName>
</protein>
<keyword evidence="3 5" id="KW-0238">DNA-binding</keyword>
<evidence type="ECO:0000256" key="5">
    <source>
        <dbReference type="PROSITE-ProRule" id="PRU00335"/>
    </source>
</evidence>
<dbReference type="AlphaFoldDB" id="A0A1V3X3K7"/>
<keyword evidence="4" id="KW-0804">Transcription</keyword>
<evidence type="ECO:0000256" key="2">
    <source>
        <dbReference type="ARBA" id="ARBA00023015"/>
    </source>
</evidence>
<dbReference type="PROSITE" id="PS50977">
    <property type="entry name" value="HTH_TETR_2"/>
    <property type="match status" value="1"/>
</dbReference>
<dbReference type="SUPFAM" id="SSF46689">
    <property type="entry name" value="Homeodomain-like"/>
    <property type="match status" value="1"/>
</dbReference>
<evidence type="ECO:0000259" key="6">
    <source>
        <dbReference type="PROSITE" id="PS50977"/>
    </source>
</evidence>
<evidence type="ECO:0000313" key="8">
    <source>
        <dbReference type="Proteomes" id="UP000189229"/>
    </source>
</evidence>
<gene>
    <name evidence="7" type="ORF">BZL30_4653</name>
</gene>
<comment type="caution">
    <text evidence="7">The sequence shown here is derived from an EMBL/GenBank/DDBJ whole genome shotgun (WGS) entry which is preliminary data.</text>
</comment>
<dbReference type="InterPro" id="IPR001647">
    <property type="entry name" value="HTH_TetR"/>
</dbReference>
<dbReference type="Pfam" id="PF13977">
    <property type="entry name" value="TetR_C_6"/>
    <property type="match status" value="1"/>
</dbReference>
<dbReference type="GO" id="GO:0000976">
    <property type="term" value="F:transcription cis-regulatory region binding"/>
    <property type="evidence" value="ECO:0007669"/>
    <property type="project" value="TreeGrafter"/>
</dbReference>